<dbReference type="SUPFAM" id="SSF51905">
    <property type="entry name" value="FAD/NAD(P)-binding domain"/>
    <property type="match status" value="1"/>
</dbReference>
<comment type="pathway">
    <text evidence="3 9">Carbohydrate metabolism; tricarboxylic acid cycle; oxaloacetate from (S)-malate (quinone route): step 1/1.</text>
</comment>
<evidence type="ECO:0000313" key="10">
    <source>
        <dbReference type="EMBL" id="QDU60727.1"/>
    </source>
</evidence>
<reference evidence="10 11" key="1">
    <citation type="submission" date="2019-02" db="EMBL/GenBank/DDBJ databases">
        <title>Deep-cultivation of Planctomycetes and their phenomic and genomic characterization uncovers novel biology.</title>
        <authorList>
            <person name="Wiegand S."/>
            <person name="Jogler M."/>
            <person name="Boedeker C."/>
            <person name="Pinto D."/>
            <person name="Vollmers J."/>
            <person name="Rivas-Marin E."/>
            <person name="Kohn T."/>
            <person name="Peeters S.H."/>
            <person name="Heuer A."/>
            <person name="Rast P."/>
            <person name="Oberbeckmann S."/>
            <person name="Bunk B."/>
            <person name="Jeske O."/>
            <person name="Meyerdierks A."/>
            <person name="Storesund J.E."/>
            <person name="Kallscheuer N."/>
            <person name="Luecker S."/>
            <person name="Lage O.M."/>
            <person name="Pohl T."/>
            <person name="Merkel B.J."/>
            <person name="Hornburger P."/>
            <person name="Mueller R.-W."/>
            <person name="Bruemmer F."/>
            <person name="Labrenz M."/>
            <person name="Spormann A.M."/>
            <person name="Op den Camp H."/>
            <person name="Overmann J."/>
            <person name="Amann R."/>
            <person name="Jetten M.S.M."/>
            <person name="Mascher T."/>
            <person name="Medema M.H."/>
            <person name="Devos D.P."/>
            <person name="Kaster A.-K."/>
            <person name="Ovreas L."/>
            <person name="Rohde M."/>
            <person name="Galperin M.Y."/>
            <person name="Jogler C."/>
        </authorList>
    </citation>
    <scope>NUCLEOTIDE SEQUENCE [LARGE SCALE GENOMIC DNA]</scope>
    <source>
        <strain evidence="10 11">Pan216</strain>
    </source>
</reference>
<name>A0A518B191_9BACT</name>
<dbReference type="PANTHER" id="PTHR43104">
    <property type="entry name" value="L-2-HYDROXYGLUTARATE DEHYDROGENASE, MITOCHONDRIAL"/>
    <property type="match status" value="1"/>
</dbReference>
<dbReference type="NCBIfam" id="NF003611">
    <property type="entry name" value="PRK05257.3-2"/>
    <property type="match status" value="1"/>
</dbReference>
<dbReference type="InterPro" id="IPR006231">
    <property type="entry name" value="MQO"/>
</dbReference>
<evidence type="ECO:0000256" key="7">
    <source>
        <dbReference type="ARBA" id="ARBA00022827"/>
    </source>
</evidence>
<comment type="cofactor">
    <cofactor evidence="2 9">
        <name>FAD</name>
        <dbReference type="ChEBI" id="CHEBI:57692"/>
    </cofactor>
</comment>
<dbReference type="NCBIfam" id="NF009875">
    <property type="entry name" value="PRK13339.1"/>
    <property type="match status" value="1"/>
</dbReference>
<evidence type="ECO:0000256" key="9">
    <source>
        <dbReference type="HAMAP-Rule" id="MF_00212"/>
    </source>
</evidence>
<keyword evidence="11" id="KW-1185">Reference proteome</keyword>
<dbReference type="GO" id="GO:0047545">
    <property type="term" value="F:(S)-2-hydroxyglutarate dehydrogenase activity"/>
    <property type="evidence" value="ECO:0007669"/>
    <property type="project" value="TreeGrafter"/>
</dbReference>
<comment type="similarity">
    <text evidence="4 9">Belongs to the MQO family.</text>
</comment>
<accession>A0A518B191</accession>
<evidence type="ECO:0000256" key="1">
    <source>
        <dbReference type="ARBA" id="ARBA00001139"/>
    </source>
</evidence>
<evidence type="ECO:0000256" key="5">
    <source>
        <dbReference type="ARBA" id="ARBA00022532"/>
    </source>
</evidence>
<keyword evidence="6 9" id="KW-0285">Flavoprotein</keyword>
<dbReference type="PANTHER" id="PTHR43104:SF2">
    <property type="entry name" value="L-2-HYDROXYGLUTARATE DEHYDROGENASE, MITOCHONDRIAL"/>
    <property type="match status" value="1"/>
</dbReference>
<evidence type="ECO:0000313" key="11">
    <source>
        <dbReference type="Proteomes" id="UP000317093"/>
    </source>
</evidence>
<dbReference type="OrthoDB" id="9763983at2"/>
<keyword evidence="5 9" id="KW-0816">Tricarboxylic acid cycle</keyword>
<evidence type="ECO:0000256" key="2">
    <source>
        <dbReference type="ARBA" id="ARBA00001974"/>
    </source>
</evidence>
<dbReference type="GO" id="GO:0008924">
    <property type="term" value="F:L-malate dehydrogenase (quinone) activity"/>
    <property type="evidence" value="ECO:0007669"/>
    <property type="project" value="UniProtKB-UniRule"/>
</dbReference>
<dbReference type="Pfam" id="PF06039">
    <property type="entry name" value="Mqo"/>
    <property type="match status" value="1"/>
</dbReference>
<dbReference type="HAMAP" id="MF_00212">
    <property type="entry name" value="MQO"/>
    <property type="match status" value="1"/>
</dbReference>
<evidence type="ECO:0000256" key="6">
    <source>
        <dbReference type="ARBA" id="ARBA00022630"/>
    </source>
</evidence>
<comment type="catalytic activity">
    <reaction evidence="1 9">
        <text>(S)-malate + a quinone = a quinol + oxaloacetate</text>
        <dbReference type="Rhea" id="RHEA:46012"/>
        <dbReference type="ChEBI" id="CHEBI:15589"/>
        <dbReference type="ChEBI" id="CHEBI:16452"/>
        <dbReference type="ChEBI" id="CHEBI:24646"/>
        <dbReference type="ChEBI" id="CHEBI:132124"/>
        <dbReference type="EC" id="1.1.5.4"/>
    </reaction>
</comment>
<dbReference type="EMBL" id="CP036279">
    <property type="protein sequence ID" value="QDU60727.1"/>
    <property type="molecule type" value="Genomic_DNA"/>
</dbReference>
<gene>
    <name evidence="9 10" type="primary">mqo</name>
    <name evidence="10" type="ORF">Pan216_15770</name>
</gene>
<evidence type="ECO:0000256" key="4">
    <source>
        <dbReference type="ARBA" id="ARBA00006389"/>
    </source>
</evidence>
<sequence length="499" mass="54999">MQESTHVENPDVVLIGSGIMSATLGAMIKRLKPELTIQLYEVTEELAQESSNGWNNAGTGHAGICELSYTPNWGADGKVDVSKAIDVFQQFDHSKQFWAYGTRTGMLPNPPEFINQVPHLSFVHGQKQVDFLTSRYEGLKAHHFFETMQFSTDRDEIASWAPLLIEGRDPMPVAATKMDAGTDVNFGAIARKLIHWLSEQEGCGVAVRHRVVDLQRTSDGWHVAIKDLARRKLLQSRAKFVFVGAGGGSLQLLQKSGIAESKGYGGFPVGGQWLVCDNPDIVERHHAKVYGQAQDEAPTMAVPHLDRRIIDGKKSVLFGPFAAWTTKFLHKGGSMTDLPFSMRLDNIAPMLKVGFHNLPLVKYLVQQGTQSMASRLKLLRTFYPEANHEDWRLKDAGIRVQAVKKEDGEAGIVHYGTEVVGDKDKTIAALLGASPGASVSVAVMTDLIKNCLPQLLETNEGKSRMKEMIPTYGEDMIDSAAADRYREVSRASEDALQLA</sequence>
<organism evidence="10 11">
    <name type="scientific">Kolteria novifilia</name>
    <dbReference type="NCBI Taxonomy" id="2527975"/>
    <lineage>
        <taxon>Bacteria</taxon>
        <taxon>Pseudomonadati</taxon>
        <taxon>Planctomycetota</taxon>
        <taxon>Planctomycetia</taxon>
        <taxon>Kolteriales</taxon>
        <taxon>Kolteriaceae</taxon>
        <taxon>Kolteria</taxon>
    </lineage>
</organism>
<protein>
    <recommendedName>
        <fullName evidence="9">Probable malate:quinone oxidoreductase</fullName>
        <ecNumber evidence="9">1.1.5.4</ecNumber>
    </recommendedName>
    <alternativeName>
        <fullName evidence="9">MQO</fullName>
    </alternativeName>
    <alternativeName>
        <fullName evidence="9">Malate dehydrogenase [quinone]</fullName>
    </alternativeName>
</protein>
<dbReference type="KEGG" id="knv:Pan216_15770"/>
<dbReference type="RefSeq" id="WP_145257024.1">
    <property type="nucleotide sequence ID" value="NZ_CP036279.1"/>
</dbReference>
<evidence type="ECO:0000256" key="3">
    <source>
        <dbReference type="ARBA" id="ARBA00005012"/>
    </source>
</evidence>
<dbReference type="GO" id="GO:0006099">
    <property type="term" value="P:tricarboxylic acid cycle"/>
    <property type="evidence" value="ECO:0007669"/>
    <property type="project" value="UniProtKB-UniRule"/>
</dbReference>
<dbReference type="UniPathway" id="UPA00223">
    <property type="reaction ID" value="UER01008"/>
</dbReference>
<dbReference type="InterPro" id="IPR036188">
    <property type="entry name" value="FAD/NAD-bd_sf"/>
</dbReference>
<evidence type="ECO:0000256" key="8">
    <source>
        <dbReference type="ARBA" id="ARBA00023002"/>
    </source>
</evidence>
<keyword evidence="7 9" id="KW-0274">FAD</keyword>
<dbReference type="NCBIfam" id="NF003606">
    <property type="entry name" value="PRK05257.2-1"/>
    <property type="match status" value="1"/>
</dbReference>
<dbReference type="AlphaFoldDB" id="A0A518B191"/>
<proteinExistence type="inferred from homology"/>
<keyword evidence="8 9" id="KW-0560">Oxidoreductase</keyword>
<dbReference type="Proteomes" id="UP000317093">
    <property type="component" value="Chromosome"/>
</dbReference>
<dbReference type="NCBIfam" id="TIGR01320">
    <property type="entry name" value="mal_quin_oxido"/>
    <property type="match status" value="1"/>
</dbReference>
<dbReference type="EC" id="1.1.5.4" evidence="9"/>